<dbReference type="EMBL" id="CM004389">
    <property type="protein sequence ID" value="OAY55014.1"/>
    <property type="molecule type" value="Genomic_DNA"/>
</dbReference>
<protein>
    <submittedName>
        <fullName evidence="1">Uncharacterized protein</fullName>
    </submittedName>
</protein>
<gene>
    <name evidence="1" type="ORF">MANES_03G120900</name>
</gene>
<reference evidence="1" key="1">
    <citation type="submission" date="2016-02" db="EMBL/GenBank/DDBJ databases">
        <title>WGS assembly of Manihot esculenta.</title>
        <authorList>
            <person name="Bredeson J.V."/>
            <person name="Prochnik S.E."/>
            <person name="Lyons J.B."/>
            <person name="Schmutz J."/>
            <person name="Grimwood J."/>
            <person name="Vrebalov J."/>
            <person name="Bart R.S."/>
            <person name="Amuge T."/>
            <person name="Ferguson M.E."/>
            <person name="Green R."/>
            <person name="Putnam N."/>
            <person name="Stites J."/>
            <person name="Rounsley S."/>
            <person name="Rokhsar D.S."/>
        </authorList>
    </citation>
    <scope>NUCLEOTIDE SEQUENCE [LARGE SCALE GENOMIC DNA]</scope>
    <source>
        <tissue evidence="1">Leaf</tissue>
    </source>
</reference>
<accession>A0A2C9W6R2</accession>
<proteinExistence type="predicted"/>
<sequence>MTVGCFMAGAALFAVNVYTAPQQARIKARNDFVKERLIRKHSNG</sequence>
<organism evidence="1">
    <name type="scientific">Manihot esculenta</name>
    <name type="common">Cassava</name>
    <name type="synonym">Jatropha manihot</name>
    <dbReference type="NCBI Taxonomy" id="3983"/>
    <lineage>
        <taxon>Eukaryota</taxon>
        <taxon>Viridiplantae</taxon>
        <taxon>Streptophyta</taxon>
        <taxon>Embryophyta</taxon>
        <taxon>Tracheophyta</taxon>
        <taxon>Spermatophyta</taxon>
        <taxon>Magnoliopsida</taxon>
        <taxon>eudicotyledons</taxon>
        <taxon>Gunneridae</taxon>
        <taxon>Pentapetalae</taxon>
        <taxon>rosids</taxon>
        <taxon>fabids</taxon>
        <taxon>Malpighiales</taxon>
        <taxon>Euphorbiaceae</taxon>
        <taxon>Crotonoideae</taxon>
        <taxon>Manihoteae</taxon>
        <taxon>Manihot</taxon>
    </lineage>
</organism>
<evidence type="ECO:0000313" key="1">
    <source>
        <dbReference type="EMBL" id="OAY55014.1"/>
    </source>
</evidence>
<dbReference type="AlphaFoldDB" id="A0A2C9W6R2"/>
<name>A0A2C9W6R2_MANES</name>